<dbReference type="EMBL" id="MU393484">
    <property type="protein sequence ID" value="KAI4864549.1"/>
    <property type="molecule type" value="Genomic_DNA"/>
</dbReference>
<reference evidence="1 2" key="1">
    <citation type="journal article" date="2022" name="New Phytol.">
        <title>Ecological generalism drives hyperdiversity of secondary metabolite gene clusters in xylarialean endophytes.</title>
        <authorList>
            <person name="Franco M.E.E."/>
            <person name="Wisecaver J.H."/>
            <person name="Arnold A.E."/>
            <person name="Ju Y.M."/>
            <person name="Slot J.C."/>
            <person name="Ahrendt S."/>
            <person name="Moore L.P."/>
            <person name="Eastman K.E."/>
            <person name="Scott K."/>
            <person name="Konkel Z."/>
            <person name="Mondo S.J."/>
            <person name="Kuo A."/>
            <person name="Hayes R.D."/>
            <person name="Haridas S."/>
            <person name="Andreopoulos B."/>
            <person name="Riley R."/>
            <person name="LaButti K."/>
            <person name="Pangilinan J."/>
            <person name="Lipzen A."/>
            <person name="Amirebrahimi M."/>
            <person name="Yan J."/>
            <person name="Adam C."/>
            <person name="Keymanesh K."/>
            <person name="Ng V."/>
            <person name="Louie K."/>
            <person name="Northen T."/>
            <person name="Drula E."/>
            <person name="Henrissat B."/>
            <person name="Hsieh H.M."/>
            <person name="Youens-Clark K."/>
            <person name="Lutzoni F."/>
            <person name="Miadlikowska J."/>
            <person name="Eastwood D.C."/>
            <person name="Hamelin R.C."/>
            <person name="Grigoriev I.V."/>
            <person name="U'Ren J.M."/>
        </authorList>
    </citation>
    <scope>NUCLEOTIDE SEQUENCE [LARGE SCALE GENOMIC DNA]</scope>
    <source>
        <strain evidence="1 2">CBS 119005</strain>
    </source>
</reference>
<comment type="caution">
    <text evidence="1">The sequence shown here is derived from an EMBL/GenBank/DDBJ whole genome shotgun (WGS) entry which is preliminary data.</text>
</comment>
<dbReference type="Proteomes" id="UP001497700">
    <property type="component" value="Unassembled WGS sequence"/>
</dbReference>
<evidence type="ECO:0000313" key="2">
    <source>
        <dbReference type="Proteomes" id="UP001497700"/>
    </source>
</evidence>
<organism evidence="1 2">
    <name type="scientific">Hypoxylon rubiginosum</name>
    <dbReference type="NCBI Taxonomy" id="110542"/>
    <lineage>
        <taxon>Eukaryota</taxon>
        <taxon>Fungi</taxon>
        <taxon>Dikarya</taxon>
        <taxon>Ascomycota</taxon>
        <taxon>Pezizomycotina</taxon>
        <taxon>Sordariomycetes</taxon>
        <taxon>Xylariomycetidae</taxon>
        <taxon>Xylariales</taxon>
        <taxon>Hypoxylaceae</taxon>
        <taxon>Hypoxylon</taxon>
    </lineage>
</organism>
<proteinExistence type="predicted"/>
<gene>
    <name evidence="1" type="ORF">F4820DRAFT_423099</name>
</gene>
<evidence type="ECO:0000313" key="1">
    <source>
        <dbReference type="EMBL" id="KAI4864549.1"/>
    </source>
</evidence>
<accession>A0ACB9YYM0</accession>
<keyword evidence="2" id="KW-1185">Reference proteome</keyword>
<protein>
    <submittedName>
        <fullName evidence="1">Uncharacterized protein</fullName>
    </submittedName>
</protein>
<name>A0ACB9YYM0_9PEZI</name>
<sequence length="795" mass="89072">MSIILISFLITAACYNDGFQKALFFYDGSCDEGSVSQVNTALHLLINVFSTLVLASSNFFMQVLNSFSREEINTAHLKGSWLEIGIPSIQNIPHVSKFKTWCWMILLISSIPIHLLFNSAIFEMDHRESSFSLTIASEEFSKRGSYYPVGASLLLPGNNFSSIYFEKTLEQYSDETSNIVQSISAIAVNSHEWERLQTMECQQEYLSCSGLRRHRNIVVVAEKPGGWIRDQMWQFDGKQTELWDRYVNPNGPNHLFYHDQCKMSAEKFEPGSISCTNSCEKYLPPEVDLNGLVDVSNWSYTFNHDFDPFSTYYTGLKSGAFDLSNVYCLAEPLDGKCYIALLPTLLMGVAVCVIIKTCTAIIITRVLIRRNQTPLVTLGDTIASFLENSDPITAGLCTLGQHDVRMILADKDNPLISGATQWLPSRKPRAAVVPGSEWLTSYLLFALSIAVCAVCLGMAHLSGAEFSGGSFLQTDRNPFIQDSFTLFGGIIATNSPQLLLSLYYLAYNSLFTRLQMAREWASFLEEYRPLRVTDPKGEQFATYRLQLPYKYSVPLIIVSICLHWLLSNAIYLFVSIGGYYEELTRGALSDPTLPPNTTVNVGFSMYALWTMMVVLCVLTVFPIHLSLELLPLNMVNIGSNSFALSAACHASRLSNATEFSRHTSTRKPTLSKRLSNILKVPFRSIKGLYSPVRETGLEAGSGDIEVRDLMASRESSARQSQASDRLISNQAQEDIDEGVEQTLFKNLARSKIRWGVVRMHPEWCTEFGHESVVGHLSFGVREENVQRPVPGRLYA</sequence>